<dbReference type="PANTHER" id="PTHR13847">
    <property type="entry name" value="SARCOSINE DEHYDROGENASE-RELATED"/>
    <property type="match status" value="1"/>
</dbReference>
<name>A0A9P4V3W1_9PLEO</name>
<dbReference type="InterPro" id="IPR036188">
    <property type="entry name" value="FAD/NAD-bd_sf"/>
</dbReference>
<dbReference type="GO" id="GO:0005737">
    <property type="term" value="C:cytoplasm"/>
    <property type="evidence" value="ECO:0007669"/>
    <property type="project" value="TreeGrafter"/>
</dbReference>
<proteinExistence type="predicted"/>
<evidence type="ECO:0000313" key="3">
    <source>
        <dbReference type="Proteomes" id="UP000799444"/>
    </source>
</evidence>
<evidence type="ECO:0000313" key="2">
    <source>
        <dbReference type="EMBL" id="KAF2738912.1"/>
    </source>
</evidence>
<dbReference type="AlphaFoldDB" id="A0A9P4V3W1"/>
<dbReference type="Pfam" id="PF01266">
    <property type="entry name" value="DAO"/>
    <property type="match status" value="1"/>
</dbReference>
<dbReference type="EMBL" id="ML996106">
    <property type="protein sequence ID" value="KAF2738912.1"/>
    <property type="molecule type" value="Genomic_DNA"/>
</dbReference>
<keyword evidence="3" id="KW-1185">Reference proteome</keyword>
<dbReference type="Gene3D" id="3.50.50.60">
    <property type="entry name" value="FAD/NAD(P)-binding domain"/>
    <property type="match status" value="1"/>
</dbReference>
<dbReference type="InterPro" id="IPR006076">
    <property type="entry name" value="FAD-dep_OxRdtase"/>
</dbReference>
<feature type="domain" description="FAD dependent oxidoreductase" evidence="1">
    <location>
        <begin position="48"/>
        <end position="458"/>
    </location>
</feature>
<organism evidence="2 3">
    <name type="scientific">Polyplosphaeria fusca</name>
    <dbReference type="NCBI Taxonomy" id="682080"/>
    <lineage>
        <taxon>Eukaryota</taxon>
        <taxon>Fungi</taxon>
        <taxon>Dikarya</taxon>
        <taxon>Ascomycota</taxon>
        <taxon>Pezizomycotina</taxon>
        <taxon>Dothideomycetes</taxon>
        <taxon>Pleosporomycetidae</taxon>
        <taxon>Pleosporales</taxon>
        <taxon>Tetraplosphaeriaceae</taxon>
        <taxon>Polyplosphaeria</taxon>
    </lineage>
</organism>
<dbReference type="OrthoDB" id="429143at2759"/>
<reference evidence="2" key="1">
    <citation type="journal article" date="2020" name="Stud. Mycol.">
        <title>101 Dothideomycetes genomes: a test case for predicting lifestyles and emergence of pathogens.</title>
        <authorList>
            <person name="Haridas S."/>
            <person name="Albert R."/>
            <person name="Binder M."/>
            <person name="Bloem J."/>
            <person name="Labutti K."/>
            <person name="Salamov A."/>
            <person name="Andreopoulos B."/>
            <person name="Baker S."/>
            <person name="Barry K."/>
            <person name="Bills G."/>
            <person name="Bluhm B."/>
            <person name="Cannon C."/>
            <person name="Castanera R."/>
            <person name="Culley D."/>
            <person name="Daum C."/>
            <person name="Ezra D."/>
            <person name="Gonzalez J."/>
            <person name="Henrissat B."/>
            <person name="Kuo A."/>
            <person name="Liang C."/>
            <person name="Lipzen A."/>
            <person name="Lutzoni F."/>
            <person name="Magnuson J."/>
            <person name="Mondo S."/>
            <person name="Nolan M."/>
            <person name="Ohm R."/>
            <person name="Pangilinan J."/>
            <person name="Park H.-J."/>
            <person name="Ramirez L."/>
            <person name="Alfaro M."/>
            <person name="Sun H."/>
            <person name="Tritt A."/>
            <person name="Yoshinaga Y."/>
            <person name="Zwiers L.-H."/>
            <person name="Turgeon B."/>
            <person name="Goodwin S."/>
            <person name="Spatafora J."/>
            <person name="Crous P."/>
            <person name="Grigoriev I."/>
        </authorList>
    </citation>
    <scope>NUCLEOTIDE SEQUENCE</scope>
    <source>
        <strain evidence="2">CBS 125425</strain>
    </source>
</reference>
<gene>
    <name evidence="2" type="ORF">EJ04DRAFT_6999</name>
</gene>
<protein>
    <submittedName>
        <fullName evidence="2">FAD dependent oxidoreductase-like protein</fullName>
    </submittedName>
</protein>
<dbReference type="Gene3D" id="3.30.9.10">
    <property type="entry name" value="D-Amino Acid Oxidase, subunit A, domain 2"/>
    <property type="match status" value="1"/>
</dbReference>
<accession>A0A9P4V3W1</accession>
<dbReference type="Proteomes" id="UP000799444">
    <property type="component" value="Unassembled WGS sequence"/>
</dbReference>
<comment type="caution">
    <text evidence="2">The sequence shown here is derived from an EMBL/GenBank/DDBJ whole genome shotgun (WGS) entry which is preliminary data.</text>
</comment>
<dbReference type="SUPFAM" id="SSF51905">
    <property type="entry name" value="FAD/NAD(P)-binding domain"/>
    <property type="match status" value="1"/>
</dbReference>
<dbReference type="PANTHER" id="PTHR13847:SF284">
    <property type="entry name" value="FAD DEPENDENT OXIDOREDUCTASE DOMAIN-CONTAINING PROTEIN"/>
    <property type="match status" value="1"/>
</dbReference>
<sequence length="505" mass="55777">MEARAQIPVHPPVPDPLPSYWHSPKSPLANTIEPEPDASISVNPQTYDHAIIGSGISGTAIAYHVLSRFPSAKVIMFEAREACGGATGRNGGHTKAASYRTYLQHREELGTEEARRIAQLEYANILETHRLAKEIKIDCESVLCNTVDIIYNSETFERGEEAISILQADATEAEREEGAMAWYKTYSAPEAQTQFFVAPKNENTEVHEQENVAGAFEYLAGRINAYRFSTGILKDCVKKGLHLCTNTPVRDIIPRTHTSDPNGTLNEIHTSHSTILARNTILATNGYTPSLLPTMQGIIVPMRGQITAQRPGKNTKLPAPLPTTYSFIYKSGYEYMVPHQSLTPDDDDQHIVIGGGLCREPQGGAAEFGTVDDSSKNERISRYLHGSLVGYFGAQNWGEKPGDEGNRVVREWTGIMGDTADGRPFVGKVPGREGVWMSAGFNGHGMVLCLKAAEALVQMVMGREEYTEWFPQSFLLSEERLRKCIFHGRTDLPRVPETRGKAIET</sequence>
<evidence type="ECO:0000259" key="1">
    <source>
        <dbReference type="Pfam" id="PF01266"/>
    </source>
</evidence>